<protein>
    <recommendedName>
        <fullName evidence="4">DUF3592 domain-containing protein</fullName>
    </recommendedName>
</protein>
<evidence type="ECO:0000256" key="1">
    <source>
        <dbReference type="SAM" id="Phobius"/>
    </source>
</evidence>
<evidence type="ECO:0008006" key="4">
    <source>
        <dbReference type="Google" id="ProtNLM"/>
    </source>
</evidence>
<feature type="transmembrane region" description="Helical" evidence="1">
    <location>
        <begin position="115"/>
        <end position="136"/>
    </location>
</feature>
<proteinExistence type="predicted"/>
<keyword evidence="3" id="KW-1185">Reference proteome</keyword>
<evidence type="ECO:0000313" key="3">
    <source>
        <dbReference type="Proteomes" id="UP000093343"/>
    </source>
</evidence>
<dbReference type="Proteomes" id="UP000093343">
    <property type="component" value="Unassembled WGS sequence"/>
</dbReference>
<reference evidence="3" key="1">
    <citation type="submission" date="2016-03" db="EMBL/GenBank/DDBJ databases">
        <title>Draft genome sequence of Paenibacillus glacialis DSM 22343.</title>
        <authorList>
            <person name="Shin S.-K."/>
            <person name="Yi H."/>
        </authorList>
    </citation>
    <scope>NUCLEOTIDE SEQUENCE [LARGE SCALE GENOMIC DNA]</scope>
    <source>
        <strain evidence="3">CCUG 60099</strain>
    </source>
</reference>
<comment type="caution">
    <text evidence="2">The sequence shown here is derived from an EMBL/GenBank/DDBJ whole genome shotgun (WGS) entry which is preliminary data.</text>
</comment>
<gene>
    <name evidence="2" type="ORF">FLP_03530</name>
</gene>
<name>A0ABX2XMS7_9FLAO</name>
<dbReference type="RefSeq" id="WP_065448158.1">
    <property type="nucleotide sequence ID" value="NZ_LVEN01000005.1"/>
</dbReference>
<keyword evidence="1" id="KW-0472">Membrane</keyword>
<feature type="transmembrane region" description="Helical" evidence="1">
    <location>
        <begin position="12"/>
        <end position="32"/>
    </location>
</feature>
<keyword evidence="1" id="KW-0812">Transmembrane</keyword>
<keyword evidence="1" id="KW-1133">Transmembrane helix</keyword>
<sequence>METASLLWKSTWDILLIIIGLVLLFIAFRTLLKEDKIIKNGIKTTATVIGFSTEKSLSENETSLKIPLFIFYDSSNKQINIKGKSNSICTMCETTPIYYNPTKPETEYYLPKKDFLVKFLFFFIGLFFLCLGIYYLRTHNMEFDSFYNEIEKNLSLVFSEKVFD</sequence>
<dbReference type="EMBL" id="LVEN01000005">
    <property type="protein sequence ID" value="OCB77029.1"/>
    <property type="molecule type" value="Genomic_DNA"/>
</dbReference>
<organism evidence="2 3">
    <name type="scientific">Flavobacterium piscis</name>
    <dbReference type="NCBI Taxonomy" id="1114874"/>
    <lineage>
        <taxon>Bacteria</taxon>
        <taxon>Pseudomonadati</taxon>
        <taxon>Bacteroidota</taxon>
        <taxon>Flavobacteriia</taxon>
        <taxon>Flavobacteriales</taxon>
        <taxon>Flavobacteriaceae</taxon>
        <taxon>Flavobacterium</taxon>
    </lineage>
</organism>
<accession>A0ABX2XMS7</accession>
<evidence type="ECO:0000313" key="2">
    <source>
        <dbReference type="EMBL" id="OCB77029.1"/>
    </source>
</evidence>